<comment type="similarity">
    <text evidence="2">Belongs to the UPF0073 (Hly-III) family.</text>
</comment>
<sequence length="211" mass="23893">MINETTYKENQEIGNAITHGVGALLAMAGLVILILLAYWEGTTTHILSFTIFGSMMVVLYLASTIYHSIKDKKLKSVFRKLDHMSIYLFIAGTYTPFCFILLSGSTQWFILAAVWACALLGAIMKIFYTGKKELLSTLLYISMGWIGMIFIDTLYSMMSLQGFAFLLIGGLFYTVGTIFYMKEKIRYNHVIWHLFVLGGSTFHYFSVLSLL</sequence>
<dbReference type="InterPro" id="IPR005744">
    <property type="entry name" value="Hy-lIII"/>
</dbReference>
<gene>
    <name evidence="7" type="ORF">E1163_09315</name>
</gene>
<evidence type="ECO:0000256" key="3">
    <source>
        <dbReference type="ARBA" id="ARBA00022692"/>
    </source>
</evidence>
<evidence type="ECO:0000256" key="5">
    <source>
        <dbReference type="ARBA" id="ARBA00023136"/>
    </source>
</evidence>
<evidence type="ECO:0000256" key="1">
    <source>
        <dbReference type="ARBA" id="ARBA00004127"/>
    </source>
</evidence>
<protein>
    <submittedName>
        <fullName evidence="7">Hemolysin III family protein</fullName>
    </submittedName>
</protein>
<dbReference type="EMBL" id="SMLW01000487">
    <property type="protein sequence ID" value="MTI25138.1"/>
    <property type="molecule type" value="Genomic_DNA"/>
</dbReference>
<dbReference type="PANTHER" id="PTHR20855">
    <property type="entry name" value="ADIPOR/PROGESTIN RECEPTOR-RELATED"/>
    <property type="match status" value="1"/>
</dbReference>
<evidence type="ECO:0000313" key="8">
    <source>
        <dbReference type="Proteomes" id="UP000798808"/>
    </source>
</evidence>
<feature type="transmembrane region" description="Helical" evidence="6">
    <location>
        <begin position="21"/>
        <end position="39"/>
    </location>
</feature>
<dbReference type="Proteomes" id="UP000798808">
    <property type="component" value="Unassembled WGS sequence"/>
</dbReference>
<accession>A0ABW9RM96</accession>
<feature type="transmembrane region" description="Helical" evidence="6">
    <location>
        <begin position="84"/>
        <end position="102"/>
    </location>
</feature>
<keyword evidence="3 6" id="KW-0812">Transmembrane</keyword>
<evidence type="ECO:0000313" key="7">
    <source>
        <dbReference type="EMBL" id="MTI25138.1"/>
    </source>
</evidence>
<dbReference type="InterPro" id="IPR004254">
    <property type="entry name" value="AdipoR/HlyIII-related"/>
</dbReference>
<keyword evidence="5 6" id="KW-0472">Membrane</keyword>
<keyword evidence="4 6" id="KW-1133">Transmembrane helix</keyword>
<feature type="transmembrane region" description="Helical" evidence="6">
    <location>
        <begin position="190"/>
        <end position="210"/>
    </location>
</feature>
<dbReference type="Pfam" id="PF03006">
    <property type="entry name" value="HlyIII"/>
    <property type="match status" value="1"/>
</dbReference>
<name>A0ABW9RM96_9BACT</name>
<comment type="caution">
    <text evidence="7">The sequence shown here is derived from an EMBL/GenBank/DDBJ whole genome shotgun (WGS) entry which is preliminary data.</text>
</comment>
<evidence type="ECO:0000256" key="6">
    <source>
        <dbReference type="SAM" id="Phobius"/>
    </source>
</evidence>
<feature type="transmembrane region" description="Helical" evidence="6">
    <location>
        <begin position="134"/>
        <end position="151"/>
    </location>
</feature>
<feature type="transmembrane region" description="Helical" evidence="6">
    <location>
        <begin position="45"/>
        <end position="63"/>
    </location>
</feature>
<dbReference type="NCBIfam" id="TIGR01065">
    <property type="entry name" value="hlyIII"/>
    <property type="match status" value="1"/>
</dbReference>
<feature type="transmembrane region" description="Helical" evidence="6">
    <location>
        <begin position="108"/>
        <end position="127"/>
    </location>
</feature>
<evidence type="ECO:0000256" key="4">
    <source>
        <dbReference type="ARBA" id="ARBA00022989"/>
    </source>
</evidence>
<keyword evidence="8" id="KW-1185">Reference proteome</keyword>
<dbReference type="RefSeq" id="WP_155171173.1">
    <property type="nucleotide sequence ID" value="NZ_BAAAFL010000053.1"/>
</dbReference>
<feature type="transmembrane region" description="Helical" evidence="6">
    <location>
        <begin position="163"/>
        <end position="181"/>
    </location>
</feature>
<organism evidence="7 8">
    <name type="scientific">Fulvivirga kasyanovii</name>
    <dbReference type="NCBI Taxonomy" id="396812"/>
    <lineage>
        <taxon>Bacteria</taxon>
        <taxon>Pseudomonadati</taxon>
        <taxon>Bacteroidota</taxon>
        <taxon>Cytophagia</taxon>
        <taxon>Cytophagales</taxon>
        <taxon>Fulvivirgaceae</taxon>
        <taxon>Fulvivirga</taxon>
    </lineage>
</organism>
<evidence type="ECO:0000256" key="2">
    <source>
        <dbReference type="ARBA" id="ARBA00008488"/>
    </source>
</evidence>
<reference evidence="7 8" key="1">
    <citation type="submission" date="2019-02" db="EMBL/GenBank/DDBJ databases">
        <authorList>
            <person name="Goldberg S.R."/>
            <person name="Haltli B.A."/>
            <person name="Correa H."/>
            <person name="Russell K.G."/>
        </authorList>
    </citation>
    <scope>NUCLEOTIDE SEQUENCE [LARGE SCALE GENOMIC DNA]</scope>
    <source>
        <strain evidence="7 8">JCM 16186</strain>
    </source>
</reference>
<proteinExistence type="inferred from homology"/>
<dbReference type="PANTHER" id="PTHR20855:SF129">
    <property type="entry name" value="HEMOLYSIN-3 HOMOLOG"/>
    <property type="match status" value="1"/>
</dbReference>
<comment type="subcellular location">
    <subcellularLocation>
        <location evidence="1">Endomembrane system</location>
        <topology evidence="1">Multi-pass membrane protein</topology>
    </subcellularLocation>
</comment>